<evidence type="ECO:0000259" key="4">
    <source>
        <dbReference type="Pfam" id="PF00080"/>
    </source>
</evidence>
<dbReference type="Pfam" id="PF00080">
    <property type="entry name" value="Sod_Cu"/>
    <property type="match status" value="1"/>
</dbReference>
<dbReference type="PANTHER" id="PTHR10003">
    <property type="entry name" value="SUPEROXIDE DISMUTASE CU-ZN -RELATED"/>
    <property type="match status" value="1"/>
</dbReference>
<keyword evidence="6" id="KW-1185">Reference proteome</keyword>
<dbReference type="InterPro" id="IPR024134">
    <property type="entry name" value="SOD_Cu/Zn_/chaperone"/>
</dbReference>
<dbReference type="PRINTS" id="PR00068">
    <property type="entry name" value="CUZNDISMTASE"/>
</dbReference>
<comment type="catalytic activity">
    <reaction evidence="1">
        <text>2 superoxide + 2 H(+) = H2O2 + O2</text>
        <dbReference type="Rhea" id="RHEA:20696"/>
        <dbReference type="ChEBI" id="CHEBI:15378"/>
        <dbReference type="ChEBI" id="CHEBI:15379"/>
        <dbReference type="ChEBI" id="CHEBI:16240"/>
        <dbReference type="ChEBI" id="CHEBI:18421"/>
        <dbReference type="EC" id="1.15.1.1"/>
    </reaction>
</comment>
<comment type="function">
    <text evidence="1">Destroys radicals which are normally produced within the cells and which are toxic to biological systems.</text>
</comment>
<keyword evidence="1" id="KW-0560">Oxidoreductase</keyword>
<accession>A0AAN9AV82</accession>
<keyword evidence="1" id="KW-0862">Zinc</keyword>
<proteinExistence type="inferred from homology"/>
<evidence type="ECO:0000256" key="1">
    <source>
        <dbReference type="RuleBase" id="RU000393"/>
    </source>
</evidence>
<comment type="cofactor">
    <cofactor evidence="1">
        <name>Zn(2+)</name>
        <dbReference type="ChEBI" id="CHEBI:29105"/>
    </cofactor>
    <text evidence="1">Binds 1 zinc ion per subunit.</text>
</comment>
<dbReference type="GO" id="GO:0004784">
    <property type="term" value="F:superoxide dismutase activity"/>
    <property type="evidence" value="ECO:0007669"/>
    <property type="project" value="UniProtKB-EC"/>
</dbReference>
<dbReference type="PROSITE" id="PS51257">
    <property type="entry name" value="PROKAR_LIPOPROTEIN"/>
    <property type="match status" value="1"/>
</dbReference>
<evidence type="ECO:0000313" key="6">
    <source>
        <dbReference type="Proteomes" id="UP001374579"/>
    </source>
</evidence>
<name>A0AAN9AV82_9CAEN</name>
<keyword evidence="1" id="KW-0186">Copper</keyword>
<feature type="chain" id="PRO_5042956533" description="Superoxide dismutase [Cu-Zn]" evidence="3">
    <location>
        <begin position="23"/>
        <end position="254"/>
    </location>
</feature>
<keyword evidence="3" id="KW-0732">Signal</keyword>
<comment type="caution">
    <text evidence="5">The sequence shown here is derived from an EMBL/GenBank/DDBJ whole genome shotgun (WGS) entry which is preliminary data.</text>
</comment>
<evidence type="ECO:0000313" key="5">
    <source>
        <dbReference type="EMBL" id="KAK7093659.1"/>
    </source>
</evidence>
<sequence length="254" mass="27180">MAEKALILLFVALSCRLACTEWADNNRGNGMYHGGYNGNYQGRSGSSGGSYGRFGRPRGIPRSPHERPSYDGTTYSRQTQKKLFATCSMMPDPAAPVLVTGTVRFEQTVSSQNQALSQLQVAVQLRGFETRDNNVDHGMHVHMFGDIRTSCADAGGHYNPTNMTHGSPFSAVRHVGDLGNIFEDGGGQVNTVFMDPVASLVGEFSIFGRGLVVHAGRDDLGLGTGENRTESLKTGNAGARLACCVIAHAADPQI</sequence>
<gene>
    <name evidence="5" type="ORF">V1264_007363</name>
</gene>
<dbReference type="AlphaFoldDB" id="A0AAN9AV82"/>
<dbReference type="GO" id="GO:0005507">
    <property type="term" value="F:copper ion binding"/>
    <property type="evidence" value="ECO:0007669"/>
    <property type="project" value="InterPro"/>
</dbReference>
<evidence type="ECO:0000256" key="2">
    <source>
        <dbReference type="SAM" id="MobiDB-lite"/>
    </source>
</evidence>
<dbReference type="CDD" id="cd00305">
    <property type="entry name" value="Cu-Zn_Superoxide_Dismutase"/>
    <property type="match status" value="1"/>
</dbReference>
<dbReference type="SUPFAM" id="SSF49329">
    <property type="entry name" value="Cu,Zn superoxide dismutase-like"/>
    <property type="match status" value="1"/>
</dbReference>
<keyword evidence="1" id="KW-0479">Metal-binding</keyword>
<dbReference type="Proteomes" id="UP001374579">
    <property type="component" value="Unassembled WGS sequence"/>
</dbReference>
<dbReference type="InterPro" id="IPR018152">
    <property type="entry name" value="SOD_Cu/Zn_BS"/>
</dbReference>
<protein>
    <recommendedName>
        <fullName evidence="1">Superoxide dismutase [Cu-Zn]</fullName>
        <ecNumber evidence="1">1.15.1.1</ecNumber>
    </recommendedName>
</protein>
<feature type="region of interest" description="Disordered" evidence="2">
    <location>
        <begin position="46"/>
        <end position="75"/>
    </location>
</feature>
<dbReference type="InterPro" id="IPR001424">
    <property type="entry name" value="SOD_Cu_Zn_dom"/>
</dbReference>
<comment type="similarity">
    <text evidence="1">Belongs to the Cu-Zn superoxide dismutase family.</text>
</comment>
<organism evidence="5 6">
    <name type="scientific">Littorina saxatilis</name>
    <dbReference type="NCBI Taxonomy" id="31220"/>
    <lineage>
        <taxon>Eukaryota</taxon>
        <taxon>Metazoa</taxon>
        <taxon>Spiralia</taxon>
        <taxon>Lophotrochozoa</taxon>
        <taxon>Mollusca</taxon>
        <taxon>Gastropoda</taxon>
        <taxon>Caenogastropoda</taxon>
        <taxon>Littorinimorpha</taxon>
        <taxon>Littorinoidea</taxon>
        <taxon>Littorinidae</taxon>
        <taxon>Littorina</taxon>
    </lineage>
</organism>
<evidence type="ECO:0000256" key="3">
    <source>
        <dbReference type="SAM" id="SignalP"/>
    </source>
</evidence>
<dbReference type="EC" id="1.15.1.1" evidence="1"/>
<feature type="domain" description="Superoxide dismutase copper/zinc binding" evidence="4">
    <location>
        <begin position="99"/>
        <end position="246"/>
    </location>
</feature>
<dbReference type="PROSITE" id="PS00332">
    <property type="entry name" value="SOD_CU_ZN_2"/>
    <property type="match status" value="1"/>
</dbReference>
<feature type="signal peptide" evidence="3">
    <location>
        <begin position="1"/>
        <end position="22"/>
    </location>
</feature>
<comment type="cofactor">
    <cofactor evidence="1">
        <name>Cu cation</name>
        <dbReference type="ChEBI" id="CHEBI:23378"/>
    </cofactor>
    <text evidence="1">Binds 1 copper ion per subunit.</text>
</comment>
<dbReference type="InterPro" id="IPR036423">
    <property type="entry name" value="SOD-like_Cu/Zn_dom_sf"/>
</dbReference>
<dbReference type="EMBL" id="JBAMIC010000019">
    <property type="protein sequence ID" value="KAK7093659.1"/>
    <property type="molecule type" value="Genomic_DNA"/>
</dbReference>
<reference evidence="5 6" key="1">
    <citation type="submission" date="2024-02" db="EMBL/GenBank/DDBJ databases">
        <title>Chromosome-scale genome assembly of the rough periwinkle Littorina saxatilis.</title>
        <authorList>
            <person name="De Jode A."/>
            <person name="Faria R."/>
            <person name="Formenti G."/>
            <person name="Sims Y."/>
            <person name="Smith T.P."/>
            <person name="Tracey A."/>
            <person name="Wood J.M.D."/>
            <person name="Zagrodzka Z.B."/>
            <person name="Johannesson K."/>
            <person name="Butlin R.K."/>
            <person name="Leder E.H."/>
        </authorList>
    </citation>
    <scope>NUCLEOTIDE SEQUENCE [LARGE SCALE GENOMIC DNA]</scope>
    <source>
        <strain evidence="5">Snail1</strain>
        <tissue evidence="5">Muscle</tissue>
    </source>
</reference>
<dbReference type="Gene3D" id="2.60.40.200">
    <property type="entry name" value="Superoxide dismutase, copper/zinc binding domain"/>
    <property type="match status" value="1"/>
</dbReference>